<dbReference type="EMBL" id="JADFTS010000008">
    <property type="protein sequence ID" value="KAF9594211.1"/>
    <property type="molecule type" value="Genomic_DNA"/>
</dbReference>
<feature type="transmembrane region" description="Helical" evidence="5">
    <location>
        <begin position="220"/>
        <end position="237"/>
    </location>
</feature>
<protein>
    <recommendedName>
        <fullName evidence="10">Nodulin-like domain-containing protein</fullName>
    </recommendedName>
</protein>
<dbReference type="PANTHER" id="PTHR21576">
    <property type="entry name" value="UNCHARACTERIZED NODULIN-LIKE PROTEIN"/>
    <property type="match status" value="1"/>
</dbReference>
<dbReference type="SUPFAM" id="SSF103473">
    <property type="entry name" value="MFS general substrate transporter"/>
    <property type="match status" value="1"/>
</dbReference>
<feature type="domain" description="Nodulin-like" evidence="6">
    <location>
        <begin position="22"/>
        <end position="265"/>
    </location>
</feature>
<evidence type="ECO:0000256" key="3">
    <source>
        <dbReference type="ARBA" id="ARBA00022989"/>
    </source>
</evidence>
<evidence type="ECO:0000259" key="6">
    <source>
        <dbReference type="Pfam" id="PF06813"/>
    </source>
</evidence>
<comment type="subcellular location">
    <subcellularLocation>
        <location evidence="1">Membrane</location>
        <topology evidence="1">Multi-pass membrane protein</topology>
    </subcellularLocation>
</comment>
<sequence length="424" mass="46415">MDSPKAGGGELIGFTLQVPRGRWFMMFASFVVMAGAGATYLFGTYSKAIKQTLGYTQTTLNLLGFFKDLGTSVGVFSGLIAEVTPTWFVLLAGAATNFVGYFMVWLGVTGKIAKPKVWQMCLYICIGANSQNFANTGVLVTCLRNFPEGRGIMLGLLKGFTGLTGAFMTQIYLAIYGNDSKSLILLIAWFPPVISILFVYTIRAIKVVRQENEVMVFHKFLYVALSMASLSMSIIILQKQFIFTHVEYVASVFVLCCLLSILLLIGIKEEHLLWIRKKQAAKPPIEITVEKAPLEKPKSLPLLRAVDNIGQIGESLGYPTLTISAFVSLVSFWNFCGRVFAEILLEKISFPRPLIIAAVLLLTCAGHLLIAFPKPGSLYVASIIVGFCLGAQLTLLYTIISELFGLKHFATLFNCGQMASPLGS</sequence>
<evidence type="ECO:0008006" key="10">
    <source>
        <dbReference type="Google" id="ProtNLM"/>
    </source>
</evidence>
<feature type="transmembrane region" description="Helical" evidence="5">
    <location>
        <begin position="152"/>
        <end position="175"/>
    </location>
</feature>
<dbReference type="GO" id="GO:0016020">
    <property type="term" value="C:membrane"/>
    <property type="evidence" value="ECO:0007669"/>
    <property type="project" value="UniProtKB-SubCell"/>
</dbReference>
<organism evidence="8 9">
    <name type="scientific">Coptis chinensis</name>
    <dbReference type="NCBI Taxonomy" id="261450"/>
    <lineage>
        <taxon>Eukaryota</taxon>
        <taxon>Viridiplantae</taxon>
        <taxon>Streptophyta</taxon>
        <taxon>Embryophyta</taxon>
        <taxon>Tracheophyta</taxon>
        <taxon>Spermatophyta</taxon>
        <taxon>Magnoliopsida</taxon>
        <taxon>Ranunculales</taxon>
        <taxon>Ranunculaceae</taxon>
        <taxon>Coptidoideae</taxon>
        <taxon>Coptis</taxon>
    </lineage>
</organism>
<keyword evidence="9" id="KW-1185">Reference proteome</keyword>
<evidence type="ECO:0000313" key="9">
    <source>
        <dbReference type="Proteomes" id="UP000631114"/>
    </source>
</evidence>
<feature type="transmembrane region" description="Helical" evidence="5">
    <location>
        <begin position="249"/>
        <end position="267"/>
    </location>
</feature>
<keyword evidence="2 5" id="KW-0812">Transmembrane</keyword>
<dbReference type="InterPro" id="IPR056555">
    <property type="entry name" value="NFD4_C"/>
</dbReference>
<evidence type="ECO:0000256" key="5">
    <source>
        <dbReference type="SAM" id="Phobius"/>
    </source>
</evidence>
<dbReference type="Pfam" id="PF06813">
    <property type="entry name" value="Nodulin-like"/>
    <property type="match status" value="1"/>
</dbReference>
<gene>
    <name evidence="8" type="ORF">IFM89_028868</name>
</gene>
<dbReference type="PANTHER" id="PTHR21576:SF29">
    <property type="entry name" value="NODULIN-LIKE DOMAIN-CONTAINING PROTEIN"/>
    <property type="match status" value="1"/>
</dbReference>
<dbReference type="Pfam" id="PF23262">
    <property type="entry name" value="NFD4_C"/>
    <property type="match status" value="1"/>
</dbReference>
<accession>A0A835H6L4</accession>
<feature type="domain" description="NFD4 C-terminal" evidence="7">
    <location>
        <begin position="306"/>
        <end position="424"/>
    </location>
</feature>
<reference evidence="8 9" key="1">
    <citation type="submission" date="2020-10" db="EMBL/GenBank/DDBJ databases">
        <title>The Coptis chinensis genome and diversification of protoberbering-type alkaloids.</title>
        <authorList>
            <person name="Wang B."/>
            <person name="Shu S."/>
            <person name="Song C."/>
            <person name="Liu Y."/>
        </authorList>
    </citation>
    <scope>NUCLEOTIDE SEQUENCE [LARGE SCALE GENOMIC DNA]</scope>
    <source>
        <strain evidence="8">HL-2020</strain>
        <tissue evidence="8">Leaf</tissue>
    </source>
</reference>
<feature type="transmembrane region" description="Helical" evidence="5">
    <location>
        <begin position="87"/>
        <end position="108"/>
    </location>
</feature>
<feature type="transmembrane region" description="Helical" evidence="5">
    <location>
        <begin position="378"/>
        <end position="400"/>
    </location>
</feature>
<dbReference type="OrthoDB" id="410267at2759"/>
<feature type="transmembrane region" description="Helical" evidence="5">
    <location>
        <begin position="23"/>
        <end position="42"/>
    </location>
</feature>
<feature type="transmembrane region" description="Helical" evidence="5">
    <location>
        <begin position="62"/>
        <end position="81"/>
    </location>
</feature>
<evidence type="ECO:0000313" key="8">
    <source>
        <dbReference type="EMBL" id="KAF9594211.1"/>
    </source>
</evidence>
<dbReference type="AlphaFoldDB" id="A0A835H6L4"/>
<evidence type="ECO:0000259" key="7">
    <source>
        <dbReference type="Pfam" id="PF23262"/>
    </source>
</evidence>
<comment type="caution">
    <text evidence="8">The sequence shown here is derived from an EMBL/GenBank/DDBJ whole genome shotgun (WGS) entry which is preliminary data.</text>
</comment>
<dbReference type="Proteomes" id="UP000631114">
    <property type="component" value="Unassembled WGS sequence"/>
</dbReference>
<dbReference type="InterPro" id="IPR010658">
    <property type="entry name" value="Nodulin-like"/>
</dbReference>
<dbReference type="Gene3D" id="1.20.1250.20">
    <property type="entry name" value="MFS general substrate transporter like domains"/>
    <property type="match status" value="1"/>
</dbReference>
<feature type="transmembrane region" description="Helical" evidence="5">
    <location>
        <begin position="321"/>
        <end position="341"/>
    </location>
</feature>
<evidence type="ECO:0000256" key="4">
    <source>
        <dbReference type="ARBA" id="ARBA00023136"/>
    </source>
</evidence>
<keyword evidence="3 5" id="KW-1133">Transmembrane helix</keyword>
<name>A0A835H6L4_9MAGN</name>
<evidence type="ECO:0000256" key="2">
    <source>
        <dbReference type="ARBA" id="ARBA00022692"/>
    </source>
</evidence>
<feature type="transmembrane region" description="Helical" evidence="5">
    <location>
        <begin position="182"/>
        <end position="200"/>
    </location>
</feature>
<feature type="transmembrane region" description="Helical" evidence="5">
    <location>
        <begin position="353"/>
        <end position="372"/>
    </location>
</feature>
<dbReference type="InterPro" id="IPR036259">
    <property type="entry name" value="MFS_trans_sf"/>
</dbReference>
<keyword evidence="4 5" id="KW-0472">Membrane</keyword>
<evidence type="ECO:0000256" key="1">
    <source>
        <dbReference type="ARBA" id="ARBA00004141"/>
    </source>
</evidence>
<proteinExistence type="predicted"/>